<accession>A0ACC0FQJ6</accession>
<reference evidence="1 2" key="1">
    <citation type="journal article" date="2022" name="Plant J.">
        <title>Chromosome-level genome of Camellia lanceoleosa provides a valuable resource for understanding genome evolution and self-incompatibility.</title>
        <authorList>
            <person name="Gong W."/>
            <person name="Xiao S."/>
            <person name="Wang L."/>
            <person name="Liao Z."/>
            <person name="Chang Y."/>
            <person name="Mo W."/>
            <person name="Hu G."/>
            <person name="Li W."/>
            <person name="Zhao G."/>
            <person name="Zhu H."/>
            <person name="Hu X."/>
            <person name="Ji K."/>
            <person name="Xiang X."/>
            <person name="Song Q."/>
            <person name="Yuan D."/>
            <person name="Jin S."/>
            <person name="Zhang L."/>
        </authorList>
    </citation>
    <scope>NUCLEOTIDE SEQUENCE [LARGE SCALE GENOMIC DNA]</scope>
    <source>
        <strain evidence="1">SQ_2022a</strain>
    </source>
</reference>
<dbReference type="EMBL" id="CM045770">
    <property type="protein sequence ID" value="KAI7990960.1"/>
    <property type="molecule type" value="Genomic_DNA"/>
</dbReference>
<sequence>MKSEVSGEGVEVAVHGDGGAAGQRKELAGRGERGEKEIEYHSLHHTETGTNYCLFMPLYDALGNTLNSKSWDLHKTLLLNSGMRVQDAKNLIKNRLLELGEAVMHSEPKKKVISRSRDECVVALIDQWYITYGESNWKEEAEKCLASKNLFSEETRPGFEHTLS</sequence>
<proteinExistence type="predicted"/>
<evidence type="ECO:0000313" key="2">
    <source>
        <dbReference type="Proteomes" id="UP001060215"/>
    </source>
</evidence>
<organism evidence="1 2">
    <name type="scientific">Camellia lanceoleosa</name>
    <dbReference type="NCBI Taxonomy" id="1840588"/>
    <lineage>
        <taxon>Eukaryota</taxon>
        <taxon>Viridiplantae</taxon>
        <taxon>Streptophyta</taxon>
        <taxon>Embryophyta</taxon>
        <taxon>Tracheophyta</taxon>
        <taxon>Spermatophyta</taxon>
        <taxon>Magnoliopsida</taxon>
        <taxon>eudicotyledons</taxon>
        <taxon>Gunneridae</taxon>
        <taxon>Pentapetalae</taxon>
        <taxon>asterids</taxon>
        <taxon>Ericales</taxon>
        <taxon>Theaceae</taxon>
        <taxon>Camellia</taxon>
    </lineage>
</organism>
<protein>
    <submittedName>
        <fullName evidence="1">Leucine--tRNA ligase, cytoplasmic</fullName>
    </submittedName>
</protein>
<keyword evidence="2" id="KW-1185">Reference proteome</keyword>
<dbReference type="Proteomes" id="UP001060215">
    <property type="component" value="Chromosome 13"/>
</dbReference>
<name>A0ACC0FQJ6_9ERIC</name>
<gene>
    <name evidence="1" type="ORF">LOK49_LG12G00016</name>
</gene>
<comment type="caution">
    <text evidence="1">The sequence shown here is derived from an EMBL/GenBank/DDBJ whole genome shotgun (WGS) entry which is preliminary data.</text>
</comment>
<evidence type="ECO:0000313" key="1">
    <source>
        <dbReference type="EMBL" id="KAI7990960.1"/>
    </source>
</evidence>
<keyword evidence="1" id="KW-0436">Ligase</keyword>